<dbReference type="Gene3D" id="2.30.42.10">
    <property type="match status" value="1"/>
</dbReference>
<dbReference type="GO" id="GO:0043495">
    <property type="term" value="F:protein-membrane adaptor activity"/>
    <property type="evidence" value="ECO:0007669"/>
    <property type="project" value="TreeGrafter"/>
</dbReference>
<organism evidence="7">
    <name type="scientific">Hymenolepis diminuta</name>
    <name type="common">Rat tapeworm</name>
    <dbReference type="NCBI Taxonomy" id="6216"/>
    <lineage>
        <taxon>Eukaryota</taxon>
        <taxon>Metazoa</taxon>
        <taxon>Spiralia</taxon>
        <taxon>Lophotrochozoa</taxon>
        <taxon>Platyhelminthes</taxon>
        <taxon>Cestoda</taxon>
        <taxon>Eucestoda</taxon>
        <taxon>Cyclophyllidea</taxon>
        <taxon>Hymenolepididae</taxon>
        <taxon>Hymenolepis</taxon>
    </lineage>
</organism>
<dbReference type="GO" id="GO:0016324">
    <property type="term" value="C:apical plasma membrane"/>
    <property type="evidence" value="ECO:0007669"/>
    <property type="project" value="TreeGrafter"/>
</dbReference>
<dbReference type="InterPro" id="IPR041489">
    <property type="entry name" value="PDZ_6"/>
</dbReference>
<evidence type="ECO:0000256" key="2">
    <source>
        <dbReference type="ARBA" id="ARBA00022475"/>
    </source>
</evidence>
<name>A0A0R3SP48_HYMDI</name>
<accession>A0A0R3SP48</accession>
<dbReference type="GO" id="GO:0072659">
    <property type="term" value="P:protein localization to plasma membrane"/>
    <property type="evidence" value="ECO:0007669"/>
    <property type="project" value="TreeGrafter"/>
</dbReference>
<evidence type="ECO:0000256" key="1">
    <source>
        <dbReference type="ARBA" id="ARBA00004236"/>
    </source>
</evidence>
<evidence type="ECO:0000259" key="4">
    <source>
        <dbReference type="PROSITE" id="PS50106"/>
    </source>
</evidence>
<evidence type="ECO:0000313" key="6">
    <source>
        <dbReference type="Proteomes" id="UP000274504"/>
    </source>
</evidence>
<dbReference type="SMART" id="SM00228">
    <property type="entry name" value="PDZ"/>
    <property type="match status" value="1"/>
</dbReference>
<keyword evidence="2" id="KW-1003">Cell membrane</keyword>
<feature type="domain" description="PDZ" evidence="4">
    <location>
        <begin position="9"/>
        <end position="45"/>
    </location>
</feature>
<evidence type="ECO:0000313" key="7">
    <source>
        <dbReference type="WBParaSite" id="HDID_0000671301-mRNA-1"/>
    </source>
</evidence>
<dbReference type="Proteomes" id="UP000274504">
    <property type="component" value="Unassembled WGS sequence"/>
</dbReference>
<comment type="subcellular location">
    <subcellularLocation>
        <location evidence="1">Cell membrane</location>
    </subcellularLocation>
</comment>
<proteinExistence type="predicted"/>
<dbReference type="Pfam" id="PF17820">
    <property type="entry name" value="PDZ_6"/>
    <property type="match status" value="1"/>
</dbReference>
<protein>
    <submittedName>
        <fullName evidence="7">PDZ domain-containing protein</fullName>
    </submittedName>
</protein>
<dbReference type="OrthoDB" id="445896at2759"/>
<gene>
    <name evidence="5" type="ORF">HDID_LOCUS6711</name>
</gene>
<dbReference type="WBParaSite" id="HDID_0000671301-mRNA-1">
    <property type="protein sequence ID" value="HDID_0000671301-mRNA-1"/>
    <property type="gene ID" value="HDID_0000671301"/>
</dbReference>
<keyword evidence="2" id="KW-0472">Membrane</keyword>
<evidence type="ECO:0000256" key="3">
    <source>
        <dbReference type="ARBA" id="ARBA00022737"/>
    </source>
</evidence>
<dbReference type="InterPro" id="IPR051067">
    <property type="entry name" value="NHER"/>
</dbReference>
<dbReference type="SUPFAM" id="SSF50156">
    <property type="entry name" value="PDZ domain-like"/>
    <property type="match status" value="1"/>
</dbReference>
<dbReference type="AlphaFoldDB" id="A0A0R3SP48"/>
<dbReference type="InterPro" id="IPR001478">
    <property type="entry name" value="PDZ"/>
</dbReference>
<evidence type="ECO:0000313" key="5">
    <source>
        <dbReference type="EMBL" id="VDL59029.1"/>
    </source>
</evidence>
<sequence>MSYFFISCGTAERAGLRPGDEIVKVNGVNVEEMDHQEVVERIRESQVNMIDQDTSPRYIGHLQLLPLLTISLVYDQQNLRRVDGIF</sequence>
<dbReference type="InterPro" id="IPR036034">
    <property type="entry name" value="PDZ_sf"/>
</dbReference>
<dbReference type="PANTHER" id="PTHR14191:SF3">
    <property type="entry name" value="NA(+)_H(+) EXCHANGE REGULATORY COFACTOR-LIKE PROTEIN NRFL-1"/>
    <property type="match status" value="1"/>
</dbReference>
<dbReference type="PANTHER" id="PTHR14191">
    <property type="entry name" value="PDZ DOMAIN CONTAINING PROTEIN"/>
    <property type="match status" value="1"/>
</dbReference>
<keyword evidence="3" id="KW-0677">Repeat</keyword>
<dbReference type="EMBL" id="UYSG01007017">
    <property type="protein sequence ID" value="VDL59029.1"/>
    <property type="molecule type" value="Genomic_DNA"/>
</dbReference>
<reference evidence="5 6" key="2">
    <citation type="submission" date="2018-11" db="EMBL/GenBank/DDBJ databases">
        <authorList>
            <consortium name="Pathogen Informatics"/>
        </authorList>
    </citation>
    <scope>NUCLEOTIDE SEQUENCE [LARGE SCALE GENOMIC DNA]</scope>
</reference>
<dbReference type="PROSITE" id="PS50106">
    <property type="entry name" value="PDZ"/>
    <property type="match status" value="1"/>
</dbReference>
<reference evidence="7" key="1">
    <citation type="submission" date="2017-02" db="UniProtKB">
        <authorList>
            <consortium name="WormBaseParasite"/>
        </authorList>
    </citation>
    <scope>IDENTIFICATION</scope>
</reference>
<dbReference type="STRING" id="6216.A0A0R3SP48"/>